<evidence type="ECO:0000313" key="3">
    <source>
        <dbReference type="Proteomes" id="UP001627408"/>
    </source>
</evidence>
<feature type="transmembrane region" description="Helical" evidence="1">
    <location>
        <begin position="113"/>
        <end position="131"/>
    </location>
</feature>
<feature type="transmembrane region" description="Helical" evidence="1">
    <location>
        <begin position="198"/>
        <end position="216"/>
    </location>
</feature>
<dbReference type="Proteomes" id="UP001627408">
    <property type="component" value="Unassembled WGS sequence"/>
</dbReference>
<keyword evidence="1" id="KW-1133">Transmembrane helix</keyword>
<accession>A0ABW8UNW3</accession>
<evidence type="ECO:0000313" key="2">
    <source>
        <dbReference type="EMBL" id="MFL4468796.1"/>
    </source>
</evidence>
<proteinExistence type="predicted"/>
<name>A0ABW8UNW3_9RHOB</name>
<feature type="transmembrane region" description="Helical" evidence="1">
    <location>
        <begin position="53"/>
        <end position="72"/>
    </location>
</feature>
<reference evidence="2 3" key="1">
    <citation type="submission" date="2024-08" db="EMBL/GenBank/DDBJ databases">
        <title>Tateyamaria sp. nov., isolated from marine algae.</title>
        <authorList>
            <person name="Choi B.J."/>
            <person name="Kim J.M."/>
            <person name="Lee J.K."/>
            <person name="Choi D.G."/>
            <person name="Bayburt H."/>
            <person name="Baek J.H."/>
            <person name="Han D.M."/>
            <person name="Jeon C.O."/>
        </authorList>
    </citation>
    <scope>NUCLEOTIDE SEQUENCE [LARGE SCALE GENOMIC DNA]</scope>
    <source>
        <strain evidence="2 3">KMU-156</strain>
    </source>
</reference>
<keyword evidence="1" id="KW-0472">Membrane</keyword>
<keyword evidence="1" id="KW-0812">Transmembrane</keyword>
<organism evidence="2 3">
    <name type="scientific">Tateyamaria armeniaca</name>
    <dbReference type="NCBI Taxonomy" id="2518930"/>
    <lineage>
        <taxon>Bacteria</taxon>
        <taxon>Pseudomonadati</taxon>
        <taxon>Pseudomonadota</taxon>
        <taxon>Alphaproteobacteria</taxon>
        <taxon>Rhodobacterales</taxon>
        <taxon>Roseobacteraceae</taxon>
        <taxon>Tateyamaria</taxon>
    </lineage>
</organism>
<feature type="transmembrane region" description="Helical" evidence="1">
    <location>
        <begin position="163"/>
        <end position="186"/>
    </location>
</feature>
<protein>
    <submittedName>
        <fullName evidence="2">Tripartite tricarboxylate transporter TctB family protein</fullName>
    </submittedName>
</protein>
<dbReference type="EMBL" id="JBHDIY010000002">
    <property type="protein sequence ID" value="MFL4468796.1"/>
    <property type="molecule type" value="Genomic_DNA"/>
</dbReference>
<evidence type="ECO:0000256" key="1">
    <source>
        <dbReference type="SAM" id="Phobius"/>
    </source>
</evidence>
<comment type="caution">
    <text evidence="2">The sequence shown here is derived from an EMBL/GenBank/DDBJ whole genome shotgun (WGS) entry which is preliminary data.</text>
</comment>
<sequence>MKSRACAPALKSAVRQAPLRARIETRAFSSTCPPAHMINVEDVTDFRRGRGDLIFSLFMVGVALFFLVFFFSQTGWEDRKLPANMARYWMDQFGLATPEGRVSRLGRILKQGWVAPLICLCILVPAAFWNLRGALRAQAWRVRFKQPTGVAYELTQWLRALEYVGWFVAYTALVPVLGYLVATLILGTALPWRLGYRGLRWFGICLAASFVIVLIFRTGLQIRTPANIWLYDQLPPAMETFMQVWF</sequence>
<dbReference type="RefSeq" id="WP_407590540.1">
    <property type="nucleotide sequence ID" value="NZ_JBHDIY010000002.1"/>
</dbReference>
<gene>
    <name evidence="2" type="ORF">ACERZ8_02490</name>
</gene>
<keyword evidence="3" id="KW-1185">Reference proteome</keyword>